<dbReference type="Pfam" id="PF13692">
    <property type="entry name" value="Glyco_trans_1_4"/>
    <property type="match status" value="1"/>
</dbReference>
<dbReference type="SUPFAM" id="SSF53756">
    <property type="entry name" value="UDP-Glycosyltransferase/glycogen phosphorylase"/>
    <property type="match status" value="1"/>
</dbReference>
<dbReference type="Proteomes" id="UP000704960">
    <property type="component" value="Unassembled WGS sequence"/>
</dbReference>
<evidence type="ECO:0000259" key="2">
    <source>
        <dbReference type="Pfam" id="PF13439"/>
    </source>
</evidence>
<evidence type="ECO:0000313" key="4">
    <source>
        <dbReference type="Proteomes" id="UP000704960"/>
    </source>
</evidence>
<sequence>MRIFYVTNARLPTEKAHGLATVKLCAAFAKQGAEVIIFAPRRSNPLKIDLYEYYGVERNFRIFYLPSVDLLWLPFGKRFWFALQLFSFSKVAAFWLLIRYGFSGGLRDTVIFSHDHVPLFFASFVAPRIFYDIHNYPGRTRLFRRIIKRAIGFSVQTKWKMTALQRDFGIAAERIVYWPNGTDIERFDISVSRQEARARLGLPQDKKIVLYSGSLQRWKGVETFVAAAQYLSDGVSLYIVGGGKAEISKFQITNSKSQIVFVGQKPWKEIPLWLRAADVLVIPNTARNEESLRYTSPMKLFEYMAAGRPIVASDIPSIREIADESMVFFAGPDDPKAFAAVIALALGRSEEAERRSNSARMAVRQYTWEARAAKILDLLARATKPLGKVV</sequence>
<dbReference type="PANTHER" id="PTHR46401">
    <property type="entry name" value="GLYCOSYLTRANSFERASE WBBK-RELATED"/>
    <property type="match status" value="1"/>
</dbReference>
<keyword evidence="1" id="KW-0808">Transferase</keyword>
<proteinExistence type="predicted"/>
<dbReference type="CDD" id="cd03794">
    <property type="entry name" value="GT4_WbuB-like"/>
    <property type="match status" value="1"/>
</dbReference>
<name>A0A932YYL3_9BACT</name>
<gene>
    <name evidence="3" type="ORF">HY474_01900</name>
</gene>
<dbReference type="Pfam" id="PF13439">
    <property type="entry name" value="Glyco_transf_4"/>
    <property type="match status" value="1"/>
</dbReference>
<dbReference type="PANTHER" id="PTHR46401:SF2">
    <property type="entry name" value="GLYCOSYLTRANSFERASE WBBK-RELATED"/>
    <property type="match status" value="1"/>
</dbReference>
<dbReference type="Gene3D" id="3.40.50.2000">
    <property type="entry name" value="Glycogen Phosphorylase B"/>
    <property type="match status" value="2"/>
</dbReference>
<dbReference type="AlphaFoldDB" id="A0A932YYL3"/>
<accession>A0A932YYL3</accession>
<comment type="caution">
    <text evidence="3">The sequence shown here is derived from an EMBL/GenBank/DDBJ whole genome shotgun (WGS) entry which is preliminary data.</text>
</comment>
<organism evidence="3 4">
    <name type="scientific">Candidatus Sungiibacteriota bacterium</name>
    <dbReference type="NCBI Taxonomy" id="2750080"/>
    <lineage>
        <taxon>Bacteria</taxon>
        <taxon>Candidatus Sungiibacteriota</taxon>
    </lineage>
</organism>
<evidence type="ECO:0000256" key="1">
    <source>
        <dbReference type="ARBA" id="ARBA00022679"/>
    </source>
</evidence>
<protein>
    <submittedName>
        <fullName evidence="3">Glycosyltransferase family 4 protein</fullName>
    </submittedName>
</protein>
<dbReference type="GO" id="GO:0016757">
    <property type="term" value="F:glycosyltransferase activity"/>
    <property type="evidence" value="ECO:0007669"/>
    <property type="project" value="TreeGrafter"/>
</dbReference>
<reference evidence="3" key="1">
    <citation type="submission" date="2020-07" db="EMBL/GenBank/DDBJ databases">
        <title>Huge and variable diversity of episymbiotic CPR bacteria and DPANN archaea in groundwater ecosystems.</title>
        <authorList>
            <person name="He C.Y."/>
            <person name="Keren R."/>
            <person name="Whittaker M."/>
            <person name="Farag I.F."/>
            <person name="Doudna J."/>
            <person name="Cate J.H.D."/>
            <person name="Banfield J.F."/>
        </authorList>
    </citation>
    <scope>NUCLEOTIDE SEQUENCE</scope>
    <source>
        <strain evidence="3">NC_groundwater_1226_Ag_S-0.1um_59_124</strain>
    </source>
</reference>
<feature type="domain" description="Glycosyltransferase subfamily 4-like N-terminal" evidence="2">
    <location>
        <begin position="22"/>
        <end position="186"/>
    </location>
</feature>
<dbReference type="InterPro" id="IPR028098">
    <property type="entry name" value="Glyco_trans_4-like_N"/>
</dbReference>
<evidence type="ECO:0000313" key="3">
    <source>
        <dbReference type="EMBL" id="MBI4132365.1"/>
    </source>
</evidence>
<dbReference type="EMBL" id="JACQMJ010000008">
    <property type="protein sequence ID" value="MBI4132365.1"/>
    <property type="molecule type" value="Genomic_DNA"/>
</dbReference>